<dbReference type="PANTHER" id="PTHR30086">
    <property type="entry name" value="ARGININE EXPORTER PROTEIN ARGO"/>
    <property type="match status" value="1"/>
</dbReference>
<feature type="transmembrane region" description="Helical" evidence="7">
    <location>
        <begin position="6"/>
        <end position="25"/>
    </location>
</feature>
<keyword evidence="9" id="KW-1185">Reference proteome</keyword>
<evidence type="ECO:0000256" key="4">
    <source>
        <dbReference type="ARBA" id="ARBA00022970"/>
    </source>
</evidence>
<dbReference type="OrthoDB" id="5638726at2"/>
<dbReference type="RefSeq" id="WP_131867758.1">
    <property type="nucleotide sequence ID" value="NZ_SMCR01000015.1"/>
</dbReference>
<evidence type="ECO:0000256" key="7">
    <source>
        <dbReference type="SAM" id="Phobius"/>
    </source>
</evidence>
<sequence length="213" mass="23353">MWSVFVQGFGLGLAMIVPLGPQNVLVMNQGIRRQYHLMTAGLCLLSDLLLICAGVFGGSTLLATQPALLLVITGVGVAFLGWYGYGAISYAWQGREQSGAMPALKPLNRQRVIMTMLAVTWLNPHVYLDTLVILGSVGGQMEPQARQWFAAGSVGASVVWFYGLALLSARLSPWLNQNRVQRIIQPVVGIIMWLVALKLAMQGWQMPLFQRLL</sequence>
<protein>
    <submittedName>
        <fullName evidence="8">L-lysine exporter family protein LysE/ArgO</fullName>
    </submittedName>
</protein>
<gene>
    <name evidence="8" type="ORF">EDC52_1155</name>
</gene>
<keyword evidence="5 7" id="KW-1133">Transmembrane helix</keyword>
<dbReference type="AlphaFoldDB" id="A0A4R3YGG5"/>
<keyword evidence="3 7" id="KW-0812">Transmembrane</keyword>
<evidence type="ECO:0000313" key="8">
    <source>
        <dbReference type="EMBL" id="TCV91685.1"/>
    </source>
</evidence>
<accession>A0A4R3YGG5</accession>
<keyword evidence="6 7" id="KW-0472">Membrane</keyword>
<comment type="subcellular location">
    <subcellularLocation>
        <location evidence="1">Cell membrane</location>
        <topology evidence="1">Multi-pass membrane protein</topology>
    </subcellularLocation>
</comment>
<dbReference type="GO" id="GO:0005886">
    <property type="term" value="C:plasma membrane"/>
    <property type="evidence" value="ECO:0007669"/>
    <property type="project" value="UniProtKB-SubCell"/>
</dbReference>
<evidence type="ECO:0000256" key="5">
    <source>
        <dbReference type="ARBA" id="ARBA00022989"/>
    </source>
</evidence>
<proteinExistence type="predicted"/>
<dbReference type="Pfam" id="PF01810">
    <property type="entry name" value="LysE"/>
    <property type="match status" value="1"/>
</dbReference>
<evidence type="ECO:0000256" key="1">
    <source>
        <dbReference type="ARBA" id="ARBA00004651"/>
    </source>
</evidence>
<dbReference type="GO" id="GO:0015171">
    <property type="term" value="F:amino acid transmembrane transporter activity"/>
    <property type="evidence" value="ECO:0007669"/>
    <property type="project" value="TreeGrafter"/>
</dbReference>
<feature type="transmembrane region" description="Helical" evidence="7">
    <location>
        <begin position="183"/>
        <end position="204"/>
    </location>
</feature>
<evidence type="ECO:0000256" key="3">
    <source>
        <dbReference type="ARBA" id="ARBA00022692"/>
    </source>
</evidence>
<evidence type="ECO:0000256" key="6">
    <source>
        <dbReference type="ARBA" id="ARBA00023136"/>
    </source>
</evidence>
<evidence type="ECO:0000313" key="9">
    <source>
        <dbReference type="Proteomes" id="UP000295719"/>
    </source>
</evidence>
<feature type="transmembrane region" description="Helical" evidence="7">
    <location>
        <begin position="112"/>
        <end position="128"/>
    </location>
</feature>
<dbReference type="EMBL" id="SMCR01000015">
    <property type="protein sequence ID" value="TCV91685.1"/>
    <property type="molecule type" value="Genomic_DNA"/>
</dbReference>
<feature type="transmembrane region" description="Helical" evidence="7">
    <location>
        <begin position="37"/>
        <end position="56"/>
    </location>
</feature>
<feature type="transmembrane region" description="Helical" evidence="7">
    <location>
        <begin position="148"/>
        <end position="171"/>
    </location>
</feature>
<keyword evidence="4" id="KW-0029">Amino-acid transport</keyword>
<feature type="transmembrane region" description="Helical" evidence="7">
    <location>
        <begin position="68"/>
        <end position="92"/>
    </location>
</feature>
<dbReference type="Proteomes" id="UP000295719">
    <property type="component" value="Unassembled WGS sequence"/>
</dbReference>
<dbReference type="InterPro" id="IPR001123">
    <property type="entry name" value="LeuE-type"/>
</dbReference>
<keyword evidence="4" id="KW-0813">Transport</keyword>
<keyword evidence="2" id="KW-1003">Cell membrane</keyword>
<organism evidence="8 9">
    <name type="scientific">Biostraticola tofi</name>
    <dbReference type="NCBI Taxonomy" id="466109"/>
    <lineage>
        <taxon>Bacteria</taxon>
        <taxon>Pseudomonadati</taxon>
        <taxon>Pseudomonadota</taxon>
        <taxon>Gammaproteobacteria</taxon>
        <taxon>Enterobacterales</taxon>
        <taxon>Bruguierivoracaceae</taxon>
        <taxon>Biostraticola</taxon>
    </lineage>
</organism>
<dbReference type="PANTHER" id="PTHR30086:SF20">
    <property type="entry name" value="ARGININE EXPORTER PROTEIN ARGO-RELATED"/>
    <property type="match status" value="1"/>
</dbReference>
<name>A0A4R3YGG5_9GAMM</name>
<comment type="caution">
    <text evidence="8">The sequence shown here is derived from an EMBL/GenBank/DDBJ whole genome shotgun (WGS) entry which is preliminary data.</text>
</comment>
<reference evidence="8 9" key="1">
    <citation type="submission" date="2019-03" db="EMBL/GenBank/DDBJ databases">
        <title>Genomic Encyclopedia of Type Strains, Phase IV (KMG-IV): sequencing the most valuable type-strain genomes for metagenomic binning, comparative biology and taxonomic classification.</title>
        <authorList>
            <person name="Goeker M."/>
        </authorList>
    </citation>
    <scope>NUCLEOTIDE SEQUENCE [LARGE SCALE GENOMIC DNA]</scope>
    <source>
        <strain evidence="8 9">DSM 19580</strain>
    </source>
</reference>
<evidence type="ECO:0000256" key="2">
    <source>
        <dbReference type="ARBA" id="ARBA00022475"/>
    </source>
</evidence>